<gene>
    <name evidence="1" type="ORF">Sangu_2534500</name>
</gene>
<organism evidence="1">
    <name type="scientific">Sesamum angustifolium</name>
    <dbReference type="NCBI Taxonomy" id="2727405"/>
    <lineage>
        <taxon>Eukaryota</taxon>
        <taxon>Viridiplantae</taxon>
        <taxon>Streptophyta</taxon>
        <taxon>Embryophyta</taxon>
        <taxon>Tracheophyta</taxon>
        <taxon>Spermatophyta</taxon>
        <taxon>Magnoliopsida</taxon>
        <taxon>eudicotyledons</taxon>
        <taxon>Gunneridae</taxon>
        <taxon>Pentapetalae</taxon>
        <taxon>asterids</taxon>
        <taxon>lamiids</taxon>
        <taxon>Lamiales</taxon>
        <taxon>Pedaliaceae</taxon>
        <taxon>Sesamum</taxon>
    </lineage>
</organism>
<protein>
    <submittedName>
        <fullName evidence="1">Uncharacterized protein</fullName>
    </submittedName>
</protein>
<reference evidence="1" key="2">
    <citation type="journal article" date="2024" name="Plant">
        <title>Genomic evolution and insights into agronomic trait innovations of Sesamum species.</title>
        <authorList>
            <person name="Miao H."/>
            <person name="Wang L."/>
            <person name="Qu L."/>
            <person name="Liu H."/>
            <person name="Sun Y."/>
            <person name="Le M."/>
            <person name="Wang Q."/>
            <person name="Wei S."/>
            <person name="Zheng Y."/>
            <person name="Lin W."/>
            <person name="Duan Y."/>
            <person name="Cao H."/>
            <person name="Xiong S."/>
            <person name="Wang X."/>
            <person name="Wei L."/>
            <person name="Li C."/>
            <person name="Ma Q."/>
            <person name="Ju M."/>
            <person name="Zhao R."/>
            <person name="Li G."/>
            <person name="Mu C."/>
            <person name="Tian Q."/>
            <person name="Mei H."/>
            <person name="Zhang T."/>
            <person name="Gao T."/>
            <person name="Zhang H."/>
        </authorList>
    </citation>
    <scope>NUCLEOTIDE SEQUENCE</scope>
    <source>
        <strain evidence="1">G01</strain>
    </source>
</reference>
<name>A0AAW2J9F9_9LAMI</name>
<proteinExistence type="predicted"/>
<sequence>MGFGQLHLYNRAMLAKQLLQLWRNPEKLLSRMLRARYFPNGDVFTACLGSRPSFTWRSVMAAQALFRTGCHWYVGSGSQICVWSDPRLPCPRSFHPTTPAPSSLAHLRVADLIEPDGGDWKMDFIQEVICRQ</sequence>
<comment type="caution">
    <text evidence="1">The sequence shown here is derived from an EMBL/GenBank/DDBJ whole genome shotgun (WGS) entry which is preliminary data.</text>
</comment>
<dbReference type="AlphaFoldDB" id="A0AAW2J9F9"/>
<dbReference type="EMBL" id="JACGWK010001311">
    <property type="protein sequence ID" value="KAL0291374.1"/>
    <property type="molecule type" value="Genomic_DNA"/>
</dbReference>
<evidence type="ECO:0000313" key="1">
    <source>
        <dbReference type="EMBL" id="KAL0291374.1"/>
    </source>
</evidence>
<reference evidence="1" key="1">
    <citation type="submission" date="2020-06" db="EMBL/GenBank/DDBJ databases">
        <authorList>
            <person name="Li T."/>
            <person name="Hu X."/>
            <person name="Zhang T."/>
            <person name="Song X."/>
            <person name="Zhang H."/>
            <person name="Dai N."/>
            <person name="Sheng W."/>
            <person name="Hou X."/>
            <person name="Wei L."/>
        </authorList>
    </citation>
    <scope>NUCLEOTIDE SEQUENCE</scope>
    <source>
        <strain evidence="1">G01</strain>
        <tissue evidence="1">Leaf</tissue>
    </source>
</reference>
<accession>A0AAW2J9F9</accession>